<gene>
    <name evidence="1" type="ordered locus">Amet_2390</name>
</gene>
<dbReference type="AlphaFoldDB" id="A6TQS6"/>
<dbReference type="HOGENOM" id="CLU_1811722_0_0_9"/>
<dbReference type="EMBL" id="CP000724">
    <property type="protein sequence ID" value="ABR48544.1"/>
    <property type="molecule type" value="Genomic_DNA"/>
</dbReference>
<keyword evidence="2" id="KW-1185">Reference proteome</keyword>
<accession>A6TQS6</accession>
<dbReference type="Proteomes" id="UP000001572">
    <property type="component" value="Chromosome"/>
</dbReference>
<name>A6TQS6_ALKMQ</name>
<sequence length="142" mass="16336">MRQAYRSSLNKLKGSGLMFQKEVFKELIQKSIGDANITKFSKFSGVNRTYLSKFLNTKLHSPPSPNVIKRIAESSQARVSYEELMEAGGYLEVNINTLLTSQELWILKSCLSWYMQSRKCTDQEASKEMNHLIDKMNKLCDE</sequence>
<evidence type="ECO:0000313" key="1">
    <source>
        <dbReference type="EMBL" id="ABR48544.1"/>
    </source>
</evidence>
<organism evidence="1 2">
    <name type="scientific">Alkaliphilus metalliredigens (strain QYMF)</name>
    <dbReference type="NCBI Taxonomy" id="293826"/>
    <lineage>
        <taxon>Bacteria</taxon>
        <taxon>Bacillati</taxon>
        <taxon>Bacillota</taxon>
        <taxon>Clostridia</taxon>
        <taxon>Peptostreptococcales</taxon>
        <taxon>Natronincolaceae</taxon>
        <taxon>Alkaliphilus</taxon>
    </lineage>
</organism>
<reference evidence="2" key="1">
    <citation type="journal article" date="2016" name="Genome Announc.">
        <title>Complete genome sequence of Alkaliphilus metalliredigens strain QYMF, an alkaliphilic and metal-reducing bacterium isolated from borax-contaminated leachate ponds.</title>
        <authorList>
            <person name="Hwang C."/>
            <person name="Copeland A."/>
            <person name="Lucas S."/>
            <person name="Lapidus A."/>
            <person name="Barry K."/>
            <person name="Detter J.C."/>
            <person name="Glavina Del Rio T."/>
            <person name="Hammon N."/>
            <person name="Israni S."/>
            <person name="Dalin E."/>
            <person name="Tice H."/>
            <person name="Pitluck S."/>
            <person name="Chertkov O."/>
            <person name="Brettin T."/>
            <person name="Bruce D."/>
            <person name="Han C."/>
            <person name="Schmutz J."/>
            <person name="Larimer F."/>
            <person name="Land M.L."/>
            <person name="Hauser L."/>
            <person name="Kyrpides N."/>
            <person name="Mikhailova N."/>
            <person name="Ye Q."/>
            <person name="Zhou J."/>
            <person name="Richardson P."/>
            <person name="Fields M.W."/>
        </authorList>
    </citation>
    <scope>NUCLEOTIDE SEQUENCE [LARGE SCALE GENOMIC DNA]</scope>
    <source>
        <strain evidence="2">QYMF</strain>
    </source>
</reference>
<dbReference type="KEGG" id="amt:Amet_2390"/>
<proteinExistence type="predicted"/>
<dbReference type="eggNOG" id="COG1974">
    <property type="taxonomic scope" value="Bacteria"/>
</dbReference>
<dbReference type="STRING" id="293826.Amet_2390"/>
<evidence type="ECO:0000313" key="2">
    <source>
        <dbReference type="Proteomes" id="UP000001572"/>
    </source>
</evidence>
<protein>
    <submittedName>
        <fullName evidence="1">Uncharacterized protein</fullName>
    </submittedName>
</protein>